<feature type="signal peptide" evidence="2">
    <location>
        <begin position="1"/>
        <end position="20"/>
    </location>
</feature>
<dbReference type="RefSeq" id="WP_163633829.1">
    <property type="nucleotide sequence ID" value="NZ_JAAAMI010000002.1"/>
</dbReference>
<dbReference type="EMBL" id="JAAAMI010000002">
    <property type="protein sequence ID" value="NDV42764.1"/>
    <property type="molecule type" value="Genomic_DNA"/>
</dbReference>
<feature type="chain" id="PRO_5026172095" evidence="2">
    <location>
        <begin position="21"/>
        <end position="297"/>
    </location>
</feature>
<reference evidence="3 4" key="1">
    <citation type="submission" date="2020-01" db="EMBL/GenBank/DDBJ databases">
        <title>Muricauda sediminis sp.nov. 40Bstr401.</title>
        <authorList>
            <person name="Xue Z."/>
            <person name="Zhu S."/>
            <person name="Ren N."/>
            <person name="Chen T."/>
            <person name="Chen X."/>
            <person name="Chen J."/>
            <person name="Yang J."/>
        </authorList>
    </citation>
    <scope>NUCLEOTIDE SEQUENCE [LARGE SCALE GENOMIC DNA]</scope>
    <source>
        <strain evidence="3 4">40Bstr401</strain>
    </source>
</reference>
<accession>A0A6I5KPF7</accession>
<dbReference type="Pfam" id="PF09935">
    <property type="entry name" value="DUF2167"/>
    <property type="match status" value="1"/>
</dbReference>
<evidence type="ECO:0000256" key="2">
    <source>
        <dbReference type="SAM" id="SignalP"/>
    </source>
</evidence>
<organism evidence="3 4">
    <name type="scientific">Flagellimonas sediminis</name>
    <dbReference type="NCBI Taxonomy" id="2696468"/>
    <lineage>
        <taxon>Bacteria</taxon>
        <taxon>Pseudomonadati</taxon>
        <taxon>Bacteroidota</taxon>
        <taxon>Flavobacteriia</taxon>
        <taxon>Flavobacteriales</taxon>
        <taxon>Flavobacteriaceae</taxon>
        <taxon>Flagellimonas</taxon>
    </lineage>
</organism>
<evidence type="ECO:0000256" key="1">
    <source>
        <dbReference type="SAM" id="Phobius"/>
    </source>
</evidence>
<comment type="caution">
    <text evidence="3">The sequence shown here is derived from an EMBL/GenBank/DDBJ whole genome shotgun (WGS) entry which is preliminary data.</text>
</comment>
<gene>
    <name evidence="3" type="ORF">GTK07_05445</name>
</gene>
<protein>
    <submittedName>
        <fullName evidence="3">DUF2167 domain-containing protein</fullName>
    </submittedName>
</protein>
<evidence type="ECO:0000313" key="4">
    <source>
        <dbReference type="Proteomes" id="UP000468707"/>
    </source>
</evidence>
<dbReference type="Proteomes" id="UP000468707">
    <property type="component" value="Unassembled WGS sequence"/>
</dbReference>
<keyword evidence="4" id="KW-1185">Reference proteome</keyword>
<keyword evidence="1" id="KW-0472">Membrane</keyword>
<keyword evidence="1" id="KW-1133">Transmembrane helix</keyword>
<feature type="transmembrane region" description="Helical" evidence="1">
    <location>
        <begin position="265"/>
        <end position="287"/>
    </location>
</feature>
<name>A0A6I5KPF7_9FLAO</name>
<evidence type="ECO:0000313" key="3">
    <source>
        <dbReference type="EMBL" id="NDV42764.1"/>
    </source>
</evidence>
<sequence length="297" mass="33274">MKKLTILAFLLTIFHAFSQADSTDINIELDEAAYQHIMDSINNSYTFQKGSIPLGNDLATLHVPEGFKFLDAEQSQQVLTELWGNPPSETMGMLFPEDISVVGDDFTYAIEITYSEEGYIEDDDADDIDYDELMEDMQESAVQENKERSKLGYPTAEIVGWAAEPFYDQSSKKLHWAKEIKFEGMEMNTLNYNIRVLGRKGYLNLNAISDMDKLPLVQTNIDRVISSAEFNPGNRYSDFNPDLDEVAAYGIGGLIAGKVLAKVGFFAALLKFWKVIAVGIVAVFGTLRKRIFGPKNA</sequence>
<keyword evidence="2" id="KW-0732">Signal</keyword>
<dbReference type="InterPro" id="IPR018682">
    <property type="entry name" value="DUF2167_membr"/>
</dbReference>
<dbReference type="AlphaFoldDB" id="A0A6I5KPF7"/>
<proteinExistence type="predicted"/>
<keyword evidence="1" id="KW-0812">Transmembrane</keyword>